<dbReference type="Pfam" id="PF01968">
    <property type="entry name" value="Hydantoinase_A"/>
    <property type="match status" value="1"/>
</dbReference>
<dbReference type="InterPro" id="IPR043129">
    <property type="entry name" value="ATPase_NBD"/>
</dbReference>
<feature type="domain" description="Hydantoinase/oxoprolinase N-terminal" evidence="2">
    <location>
        <begin position="5"/>
        <end position="170"/>
    </location>
</feature>
<evidence type="ECO:0000259" key="2">
    <source>
        <dbReference type="Pfam" id="PF05378"/>
    </source>
</evidence>
<dbReference type="PANTHER" id="PTHR11365:SF2">
    <property type="entry name" value="5-OXOPROLINASE"/>
    <property type="match status" value="1"/>
</dbReference>
<evidence type="ECO:0000259" key="1">
    <source>
        <dbReference type="Pfam" id="PF01968"/>
    </source>
</evidence>
<comment type="caution">
    <text evidence="3">The sequence shown here is derived from an EMBL/GenBank/DDBJ whole genome shotgun (WGS) entry which is preliminary data.</text>
</comment>
<keyword evidence="4" id="KW-1185">Reference proteome</keyword>
<dbReference type="InterPro" id="IPR045079">
    <property type="entry name" value="Oxoprolinase-like"/>
</dbReference>
<accession>A0ABW3FJ92</accession>
<gene>
    <name evidence="3" type="ORF">ACFQ14_10845</name>
</gene>
<name>A0ABW3FJ92_9HYPH</name>
<dbReference type="SUPFAM" id="SSF53067">
    <property type="entry name" value="Actin-like ATPase domain"/>
    <property type="match status" value="1"/>
</dbReference>
<dbReference type="Proteomes" id="UP001597101">
    <property type="component" value="Unassembled WGS sequence"/>
</dbReference>
<reference evidence="4" key="1">
    <citation type="journal article" date="2019" name="Int. J. Syst. Evol. Microbiol.">
        <title>The Global Catalogue of Microorganisms (GCM) 10K type strain sequencing project: providing services to taxonomists for standard genome sequencing and annotation.</title>
        <authorList>
            <consortium name="The Broad Institute Genomics Platform"/>
            <consortium name="The Broad Institute Genome Sequencing Center for Infectious Disease"/>
            <person name="Wu L."/>
            <person name="Ma J."/>
        </authorList>
    </citation>
    <scope>NUCLEOTIDE SEQUENCE [LARGE SCALE GENOMIC DNA]</scope>
    <source>
        <strain evidence="4">CCUG 60023</strain>
    </source>
</reference>
<dbReference type="InterPro" id="IPR008040">
    <property type="entry name" value="Hydant_A_N"/>
</dbReference>
<dbReference type="EMBL" id="JBHTJV010000009">
    <property type="protein sequence ID" value="MFD0916904.1"/>
    <property type="molecule type" value="Genomic_DNA"/>
</dbReference>
<proteinExistence type="predicted"/>
<dbReference type="PANTHER" id="PTHR11365">
    <property type="entry name" value="5-OXOPROLINASE RELATED"/>
    <property type="match status" value="1"/>
</dbReference>
<dbReference type="Pfam" id="PF05378">
    <property type="entry name" value="Hydant_A_N"/>
    <property type="match status" value="1"/>
</dbReference>
<organism evidence="3 4">
    <name type="scientific">Pseudahrensia aquimaris</name>
    <dbReference type="NCBI Taxonomy" id="744461"/>
    <lineage>
        <taxon>Bacteria</taxon>
        <taxon>Pseudomonadati</taxon>
        <taxon>Pseudomonadota</taxon>
        <taxon>Alphaproteobacteria</taxon>
        <taxon>Hyphomicrobiales</taxon>
        <taxon>Ahrensiaceae</taxon>
        <taxon>Pseudahrensia</taxon>
    </lineage>
</organism>
<evidence type="ECO:0000313" key="3">
    <source>
        <dbReference type="EMBL" id="MFD0916904.1"/>
    </source>
</evidence>
<protein>
    <submittedName>
        <fullName evidence="3">Hydantoinase/oxoprolinase N-terminal domain-containing protein</fullName>
    </submittedName>
</protein>
<sequence length="670" mass="69774">MALLLGLDTGGTFTDAALLEIGEGQPRVIAKAKALTTRHDLAIGLAGAAQKAIETSGRSASEIGLVSLSTTLATNALVEGQGGRVALIAIGFEPRDLDKAGLAEALGSDPVIHLAGGHTTHGAQAAELDLAPLEAQIGVLTESVSGFAVAGYFAVRNPAHERAVRDFIAERTGKAVTCSHELSAKLNGPKRALTTVLNARLVPMITRLIAATRRTLDEAGVTAPVMVVRGDGALVGADFATRRPIETILSGPAASLVGARFLTGLDNAFVNDIGGTTSDIALLQDGRPKIDDRGATVGGFRTMVEAVAMHTFGLGGDSEVGTGGSALAPQITLGPRRLVPVSLTASQHADAVHAALDRQLKSVLNGRHDARFAFRSGSGIDAGLSDGERRLFDKLDHEPIALDQVLEGNAQAAALARLVGRGLVMVAGLTPSDAMHALGRNDIWDGDAALKTLQLFARRRDGSGQSLAQDPLDLAHRIVARVERRSAEVVLETAWSIDGRDGSALVGHELVRDTLDRRQEGAENAANVAFDMVLSKPLIGLGASAFQYHPGAARLLATQAVVPEHADVANAIGAVVGQIAMRVEITITQPVEGRFSVTGIDLPFAQESEALAAAEEHARIEANRLGREAGAEEIVVTVDQSMKRADFEGRDMLIEATIVAVAAGRPPIVG</sequence>
<dbReference type="RefSeq" id="WP_377212749.1">
    <property type="nucleotide sequence ID" value="NZ_JBHTJV010000009.1"/>
</dbReference>
<dbReference type="InterPro" id="IPR002821">
    <property type="entry name" value="Hydantoinase_A"/>
</dbReference>
<evidence type="ECO:0000313" key="4">
    <source>
        <dbReference type="Proteomes" id="UP001597101"/>
    </source>
</evidence>
<feature type="domain" description="Hydantoinase A/oxoprolinase" evidence="1">
    <location>
        <begin position="191"/>
        <end position="320"/>
    </location>
</feature>